<organism evidence="1 2">
    <name type="scientific">Catharanthus roseus</name>
    <name type="common">Madagascar periwinkle</name>
    <name type="synonym">Vinca rosea</name>
    <dbReference type="NCBI Taxonomy" id="4058"/>
    <lineage>
        <taxon>Eukaryota</taxon>
        <taxon>Viridiplantae</taxon>
        <taxon>Streptophyta</taxon>
        <taxon>Embryophyta</taxon>
        <taxon>Tracheophyta</taxon>
        <taxon>Spermatophyta</taxon>
        <taxon>Magnoliopsida</taxon>
        <taxon>eudicotyledons</taxon>
        <taxon>Gunneridae</taxon>
        <taxon>Pentapetalae</taxon>
        <taxon>asterids</taxon>
        <taxon>lamiids</taxon>
        <taxon>Gentianales</taxon>
        <taxon>Apocynaceae</taxon>
        <taxon>Rauvolfioideae</taxon>
        <taxon>Vinceae</taxon>
        <taxon>Catharanthinae</taxon>
        <taxon>Catharanthus</taxon>
    </lineage>
</organism>
<dbReference type="EMBL" id="CM044706">
    <property type="protein sequence ID" value="KAI5656566.1"/>
    <property type="molecule type" value="Genomic_DNA"/>
</dbReference>
<dbReference type="Proteomes" id="UP001060085">
    <property type="component" value="Linkage Group LG06"/>
</dbReference>
<sequence length="199" mass="22879">MTEHIIVGTQMASDEPSMLCTTVNDDDDKVDQPDEDDAVSSQSESDNDNDPKEGQLQTPVNLVNHVNLVTENIVSQWESSQWFSSARYDYTHFRAFLDMGSGSPIDDLVESVRHEIRRQSAGNKYVKYFHQHCEEAENCMHPFPTRIFDKFLRIEMKSREHKVITYNPREGIYMVKSPIWISGTGNNVYTLQINNKPCS</sequence>
<name>A0ACC0AAN9_CATRO</name>
<accession>A0ACC0AAN9</accession>
<evidence type="ECO:0000313" key="2">
    <source>
        <dbReference type="Proteomes" id="UP001060085"/>
    </source>
</evidence>
<comment type="caution">
    <text evidence="1">The sequence shown here is derived from an EMBL/GenBank/DDBJ whole genome shotgun (WGS) entry which is preliminary data.</text>
</comment>
<proteinExistence type="predicted"/>
<reference evidence="2" key="1">
    <citation type="journal article" date="2023" name="Nat. Plants">
        <title>Single-cell RNA sequencing provides a high-resolution roadmap for understanding the multicellular compartmentation of specialized metabolism.</title>
        <authorList>
            <person name="Sun S."/>
            <person name="Shen X."/>
            <person name="Li Y."/>
            <person name="Li Y."/>
            <person name="Wang S."/>
            <person name="Li R."/>
            <person name="Zhang H."/>
            <person name="Shen G."/>
            <person name="Guo B."/>
            <person name="Wei J."/>
            <person name="Xu J."/>
            <person name="St-Pierre B."/>
            <person name="Chen S."/>
            <person name="Sun C."/>
        </authorList>
    </citation>
    <scope>NUCLEOTIDE SEQUENCE [LARGE SCALE GENOMIC DNA]</scope>
</reference>
<gene>
    <name evidence="1" type="ORF">M9H77_25359</name>
</gene>
<evidence type="ECO:0000313" key="1">
    <source>
        <dbReference type="EMBL" id="KAI5656566.1"/>
    </source>
</evidence>
<keyword evidence="2" id="KW-1185">Reference proteome</keyword>
<protein>
    <submittedName>
        <fullName evidence="1">Uncharacterized protein</fullName>
    </submittedName>
</protein>